<keyword evidence="4" id="KW-0808">Transferase</keyword>
<evidence type="ECO:0000256" key="5">
    <source>
        <dbReference type="ARBA" id="ARBA00022777"/>
    </source>
</evidence>
<keyword evidence="7" id="KW-0812">Transmembrane</keyword>
<dbReference type="PANTHER" id="PTHR45436:SF5">
    <property type="entry name" value="SENSOR HISTIDINE KINASE TRCS"/>
    <property type="match status" value="1"/>
</dbReference>
<evidence type="ECO:0000256" key="3">
    <source>
        <dbReference type="ARBA" id="ARBA00022553"/>
    </source>
</evidence>
<evidence type="ECO:0000256" key="4">
    <source>
        <dbReference type="ARBA" id="ARBA00022679"/>
    </source>
</evidence>
<keyword evidence="7" id="KW-0472">Membrane</keyword>
<feature type="non-terminal residue" evidence="10">
    <location>
        <position position="439"/>
    </location>
</feature>
<dbReference type="GO" id="GO:0000155">
    <property type="term" value="F:phosphorelay sensor kinase activity"/>
    <property type="evidence" value="ECO:0007669"/>
    <property type="project" value="InterPro"/>
</dbReference>
<name>A0A382E1Z1_9ZZZZ</name>
<dbReference type="SMART" id="SM00388">
    <property type="entry name" value="HisKA"/>
    <property type="match status" value="1"/>
</dbReference>
<gene>
    <name evidence="10" type="ORF">METZ01_LOCUS197512</name>
</gene>
<keyword evidence="3" id="KW-0597">Phosphoprotein</keyword>
<comment type="catalytic activity">
    <reaction evidence="1">
        <text>ATP + protein L-histidine = ADP + protein N-phospho-L-histidine.</text>
        <dbReference type="EC" id="2.7.13.3"/>
    </reaction>
</comment>
<feature type="transmembrane region" description="Helical" evidence="7">
    <location>
        <begin position="42"/>
        <end position="60"/>
    </location>
</feature>
<dbReference type="Pfam" id="PF00512">
    <property type="entry name" value="HisKA"/>
    <property type="match status" value="1"/>
</dbReference>
<organism evidence="10">
    <name type="scientific">marine metagenome</name>
    <dbReference type="NCBI Taxonomy" id="408172"/>
    <lineage>
        <taxon>unclassified sequences</taxon>
        <taxon>metagenomes</taxon>
        <taxon>ecological metagenomes</taxon>
    </lineage>
</organism>
<evidence type="ECO:0000256" key="6">
    <source>
        <dbReference type="ARBA" id="ARBA00023012"/>
    </source>
</evidence>
<proteinExistence type="predicted"/>
<dbReference type="CDD" id="cd00082">
    <property type="entry name" value="HisKA"/>
    <property type="match status" value="1"/>
</dbReference>
<dbReference type="InterPro" id="IPR005467">
    <property type="entry name" value="His_kinase_dom"/>
</dbReference>
<dbReference type="InterPro" id="IPR050428">
    <property type="entry name" value="TCS_sensor_his_kinase"/>
</dbReference>
<evidence type="ECO:0000256" key="1">
    <source>
        <dbReference type="ARBA" id="ARBA00000085"/>
    </source>
</evidence>
<keyword evidence="5" id="KW-0418">Kinase</keyword>
<keyword evidence="7" id="KW-1133">Transmembrane helix</keyword>
<dbReference type="Gene3D" id="1.10.287.130">
    <property type="match status" value="1"/>
</dbReference>
<dbReference type="GO" id="GO:0005886">
    <property type="term" value="C:plasma membrane"/>
    <property type="evidence" value="ECO:0007669"/>
    <property type="project" value="TreeGrafter"/>
</dbReference>
<sequence>MMAPLLGQNRPRRVEFSQIRLAGINRPEPEHRRWFSSLTLRILAPNVLALCVLVAGIFYLDQYRDDLLNTKIAAMQSQAEMIAGALGESALTGPEDRRRLERNTSAHIIRRLVVPTPRTRARLYLPNGSLLADSRKLVAAGRRVQLRYLPPVDPSDQVMRIFNKVYDWLVPRLPSDSAFPLYQERLGRSLEDYPELRVALQGEIGGAIRTLKEETLILTVAVPVQQLHRVVGALLLSVDSAEIEEGVRNARLPILLASALALTVTVLVSFFLAGTIAGPVRRLAEAADRVRRWRGRRAEIPDLSHRRDEIGDLSGALHEMTQALYGRLDAIEVFAADVAHEIKNPLTSMRSALETMSRTDDAEQKKRLMTVIAQDIQRMDRLISDISNASRIDAELAREETEPVDLTSLLQTLFAMWQRDSGDPDPRFVLNIEPGDPIR</sequence>
<feature type="domain" description="HAMP" evidence="9">
    <location>
        <begin position="274"/>
        <end position="329"/>
    </location>
</feature>
<dbReference type="PANTHER" id="PTHR45436">
    <property type="entry name" value="SENSOR HISTIDINE KINASE YKOH"/>
    <property type="match status" value="1"/>
</dbReference>
<dbReference type="EC" id="2.7.13.3" evidence="2"/>
<keyword evidence="6" id="KW-0902">Two-component regulatory system</keyword>
<dbReference type="InterPro" id="IPR025919">
    <property type="entry name" value="Stimulus_sens_dom"/>
</dbReference>
<dbReference type="Pfam" id="PF13755">
    <property type="entry name" value="Sensor_TM1"/>
    <property type="match status" value="1"/>
</dbReference>
<evidence type="ECO:0000313" key="10">
    <source>
        <dbReference type="EMBL" id="SVB44658.1"/>
    </source>
</evidence>
<dbReference type="PROSITE" id="PS50109">
    <property type="entry name" value="HIS_KIN"/>
    <property type="match status" value="1"/>
</dbReference>
<evidence type="ECO:0000256" key="2">
    <source>
        <dbReference type="ARBA" id="ARBA00012438"/>
    </source>
</evidence>
<dbReference type="Pfam" id="PF13756">
    <property type="entry name" value="Stimulus_sens_1"/>
    <property type="match status" value="1"/>
</dbReference>
<dbReference type="InterPro" id="IPR025908">
    <property type="entry name" value="Sensor_TM1"/>
</dbReference>
<dbReference type="SUPFAM" id="SSF47384">
    <property type="entry name" value="Homodimeric domain of signal transducing histidine kinase"/>
    <property type="match status" value="1"/>
</dbReference>
<feature type="transmembrane region" description="Helical" evidence="7">
    <location>
        <begin position="252"/>
        <end position="273"/>
    </location>
</feature>
<feature type="domain" description="Histidine kinase" evidence="8">
    <location>
        <begin position="337"/>
        <end position="439"/>
    </location>
</feature>
<evidence type="ECO:0000256" key="7">
    <source>
        <dbReference type="SAM" id="Phobius"/>
    </source>
</evidence>
<dbReference type="InterPro" id="IPR003661">
    <property type="entry name" value="HisK_dim/P_dom"/>
</dbReference>
<accession>A0A382E1Z1</accession>
<dbReference type="AlphaFoldDB" id="A0A382E1Z1"/>
<dbReference type="InterPro" id="IPR003660">
    <property type="entry name" value="HAMP_dom"/>
</dbReference>
<dbReference type="InterPro" id="IPR036097">
    <property type="entry name" value="HisK_dim/P_sf"/>
</dbReference>
<dbReference type="PROSITE" id="PS50885">
    <property type="entry name" value="HAMP"/>
    <property type="match status" value="1"/>
</dbReference>
<dbReference type="SMART" id="SM00304">
    <property type="entry name" value="HAMP"/>
    <property type="match status" value="1"/>
</dbReference>
<dbReference type="EMBL" id="UINC01042267">
    <property type="protein sequence ID" value="SVB44658.1"/>
    <property type="molecule type" value="Genomic_DNA"/>
</dbReference>
<evidence type="ECO:0000259" key="9">
    <source>
        <dbReference type="PROSITE" id="PS50885"/>
    </source>
</evidence>
<evidence type="ECO:0000259" key="8">
    <source>
        <dbReference type="PROSITE" id="PS50109"/>
    </source>
</evidence>
<reference evidence="10" key="1">
    <citation type="submission" date="2018-05" db="EMBL/GenBank/DDBJ databases">
        <authorList>
            <person name="Lanie J.A."/>
            <person name="Ng W.-L."/>
            <person name="Kazmierczak K.M."/>
            <person name="Andrzejewski T.M."/>
            <person name="Davidsen T.M."/>
            <person name="Wayne K.J."/>
            <person name="Tettelin H."/>
            <person name="Glass J.I."/>
            <person name="Rusch D."/>
            <person name="Podicherti R."/>
            <person name="Tsui H.-C.T."/>
            <person name="Winkler M.E."/>
        </authorList>
    </citation>
    <scope>NUCLEOTIDE SEQUENCE</scope>
</reference>
<dbReference type="Pfam" id="PF00672">
    <property type="entry name" value="HAMP"/>
    <property type="match status" value="1"/>
</dbReference>
<protein>
    <recommendedName>
        <fullName evidence="2">histidine kinase</fullName>
        <ecNumber evidence="2">2.7.13.3</ecNumber>
    </recommendedName>
</protein>
<dbReference type="Gene3D" id="6.10.340.10">
    <property type="match status" value="1"/>
</dbReference>